<evidence type="ECO:0000259" key="1">
    <source>
        <dbReference type="Pfam" id="PF02602"/>
    </source>
</evidence>
<dbReference type="GO" id="GO:0006782">
    <property type="term" value="P:protoporphyrinogen IX biosynthetic process"/>
    <property type="evidence" value="ECO:0007669"/>
    <property type="project" value="UniProtKB-UniPathway"/>
</dbReference>
<gene>
    <name evidence="2" type="ORF">MARPO_0054s0065</name>
</gene>
<feature type="domain" description="Tetrapyrrole biosynthesis uroporphyrinogen III synthase" evidence="1">
    <location>
        <begin position="27"/>
        <end position="243"/>
    </location>
</feature>
<dbReference type="AlphaFoldDB" id="A0A2R6WVS8"/>
<evidence type="ECO:0000313" key="3">
    <source>
        <dbReference type="Proteomes" id="UP000244005"/>
    </source>
</evidence>
<keyword evidence="3" id="KW-1185">Reference proteome</keyword>
<dbReference type="OrthoDB" id="259181at2759"/>
<dbReference type="Proteomes" id="UP000244005">
    <property type="component" value="Unassembled WGS sequence"/>
</dbReference>
<evidence type="ECO:0000313" key="2">
    <source>
        <dbReference type="EMBL" id="PTQ37953.1"/>
    </source>
</evidence>
<dbReference type="InterPro" id="IPR036108">
    <property type="entry name" value="4pyrrol_syn_uPrphyn_synt_sf"/>
</dbReference>
<dbReference type="PANTHER" id="PTHR38020">
    <property type="entry name" value="UROPORPHYRINOGEN-III SYNTHASE"/>
    <property type="match status" value="1"/>
</dbReference>
<name>A0A2R6WVS8_MARPO</name>
<dbReference type="PANTHER" id="PTHR38020:SF1">
    <property type="entry name" value="UROPORPHYRINOGEN-III SYNTHASE"/>
    <property type="match status" value="1"/>
</dbReference>
<dbReference type="Gene3D" id="3.40.50.10090">
    <property type="match status" value="1"/>
</dbReference>
<organism evidence="2 3">
    <name type="scientific">Marchantia polymorpha</name>
    <name type="common">Common liverwort</name>
    <name type="synonym">Marchantia aquatica</name>
    <dbReference type="NCBI Taxonomy" id="3197"/>
    <lineage>
        <taxon>Eukaryota</taxon>
        <taxon>Viridiplantae</taxon>
        <taxon>Streptophyta</taxon>
        <taxon>Embryophyta</taxon>
        <taxon>Marchantiophyta</taxon>
        <taxon>Marchantiopsida</taxon>
        <taxon>Marchantiidae</taxon>
        <taxon>Marchantiales</taxon>
        <taxon>Marchantiaceae</taxon>
        <taxon>Marchantia</taxon>
    </lineage>
</organism>
<reference evidence="3" key="1">
    <citation type="journal article" date="2017" name="Cell">
        <title>Insights into land plant evolution garnered from the Marchantia polymorpha genome.</title>
        <authorList>
            <person name="Bowman J.L."/>
            <person name="Kohchi T."/>
            <person name="Yamato K.T."/>
            <person name="Jenkins J."/>
            <person name="Shu S."/>
            <person name="Ishizaki K."/>
            <person name="Yamaoka S."/>
            <person name="Nishihama R."/>
            <person name="Nakamura Y."/>
            <person name="Berger F."/>
            <person name="Adam C."/>
            <person name="Aki S.S."/>
            <person name="Althoff F."/>
            <person name="Araki T."/>
            <person name="Arteaga-Vazquez M.A."/>
            <person name="Balasubrmanian S."/>
            <person name="Barry K."/>
            <person name="Bauer D."/>
            <person name="Boehm C.R."/>
            <person name="Briginshaw L."/>
            <person name="Caballero-Perez J."/>
            <person name="Catarino B."/>
            <person name="Chen F."/>
            <person name="Chiyoda S."/>
            <person name="Chovatia M."/>
            <person name="Davies K.M."/>
            <person name="Delmans M."/>
            <person name="Demura T."/>
            <person name="Dierschke T."/>
            <person name="Dolan L."/>
            <person name="Dorantes-Acosta A.E."/>
            <person name="Eklund D.M."/>
            <person name="Florent S.N."/>
            <person name="Flores-Sandoval E."/>
            <person name="Fujiyama A."/>
            <person name="Fukuzawa H."/>
            <person name="Galik B."/>
            <person name="Grimanelli D."/>
            <person name="Grimwood J."/>
            <person name="Grossniklaus U."/>
            <person name="Hamada T."/>
            <person name="Haseloff J."/>
            <person name="Hetherington A.J."/>
            <person name="Higo A."/>
            <person name="Hirakawa Y."/>
            <person name="Hundley H.N."/>
            <person name="Ikeda Y."/>
            <person name="Inoue K."/>
            <person name="Inoue S.I."/>
            <person name="Ishida S."/>
            <person name="Jia Q."/>
            <person name="Kakita M."/>
            <person name="Kanazawa T."/>
            <person name="Kawai Y."/>
            <person name="Kawashima T."/>
            <person name="Kennedy M."/>
            <person name="Kinose K."/>
            <person name="Kinoshita T."/>
            <person name="Kohara Y."/>
            <person name="Koide E."/>
            <person name="Komatsu K."/>
            <person name="Kopischke S."/>
            <person name="Kubo M."/>
            <person name="Kyozuka J."/>
            <person name="Lagercrantz U."/>
            <person name="Lin S.S."/>
            <person name="Lindquist E."/>
            <person name="Lipzen A.M."/>
            <person name="Lu C.W."/>
            <person name="De Luna E."/>
            <person name="Martienssen R.A."/>
            <person name="Minamino N."/>
            <person name="Mizutani M."/>
            <person name="Mizutani M."/>
            <person name="Mochizuki N."/>
            <person name="Monte I."/>
            <person name="Mosher R."/>
            <person name="Nagasaki H."/>
            <person name="Nakagami H."/>
            <person name="Naramoto S."/>
            <person name="Nishitani K."/>
            <person name="Ohtani M."/>
            <person name="Okamoto T."/>
            <person name="Okumura M."/>
            <person name="Phillips J."/>
            <person name="Pollak B."/>
            <person name="Reinders A."/>
            <person name="Rovekamp M."/>
            <person name="Sano R."/>
            <person name="Sawa S."/>
            <person name="Schmid M.W."/>
            <person name="Shirakawa M."/>
            <person name="Solano R."/>
            <person name="Spunde A."/>
            <person name="Suetsugu N."/>
            <person name="Sugano S."/>
            <person name="Sugiyama A."/>
            <person name="Sun R."/>
            <person name="Suzuki Y."/>
            <person name="Takenaka M."/>
            <person name="Takezawa D."/>
            <person name="Tomogane H."/>
            <person name="Tsuzuki M."/>
            <person name="Ueda T."/>
            <person name="Umeda M."/>
            <person name="Ward J.M."/>
            <person name="Watanabe Y."/>
            <person name="Yazaki K."/>
            <person name="Yokoyama R."/>
            <person name="Yoshitake Y."/>
            <person name="Yotsui I."/>
            <person name="Zachgo S."/>
            <person name="Schmutz J."/>
        </authorList>
    </citation>
    <scope>NUCLEOTIDE SEQUENCE [LARGE SCALE GENOMIC DNA]</scope>
    <source>
        <strain evidence="3">Tak-1</strain>
    </source>
</reference>
<protein>
    <recommendedName>
        <fullName evidence="1">Tetrapyrrole biosynthesis uroporphyrinogen III synthase domain-containing protein</fullName>
    </recommendedName>
</protein>
<dbReference type="InterPro" id="IPR003754">
    <property type="entry name" value="4pyrrol_synth_uPrphyn_synth"/>
</dbReference>
<dbReference type="UniPathway" id="UPA00251">
    <property type="reaction ID" value="UER00320"/>
</dbReference>
<proteinExistence type="predicted"/>
<dbReference type="EMBL" id="KZ772726">
    <property type="protein sequence ID" value="PTQ37953.1"/>
    <property type="molecule type" value="Genomic_DNA"/>
</dbReference>
<sequence length="262" mass="27967">RAKRKTGSGGLAGCVVGFTAPAHYAPRLSELLRHEGAEALWCPTIATECTDETRAAVESATGIKAFADALRGRKLPGDPFIVAALGRDGDYLNELNVIDCKVLGPATPTPSGLVEALGEGKGRRIMCPVPSVVDLEEPPVVPEFLRDLTTRNWRPVRVNAYITRWMGAECAKGLVSGSMDALIFTSSAEIEGLLKSLNSLGEDPSKWTDEKRRPFLVAAHGPVTAHGAARLGVPVDVVGSKFSSFSGVIQQLSHRVALDRRT</sequence>
<accession>A0A2R6WVS8</accession>
<dbReference type="Pfam" id="PF02602">
    <property type="entry name" value="HEM4"/>
    <property type="match status" value="1"/>
</dbReference>
<dbReference type="OMA" id="IRVDAYE"/>
<dbReference type="GO" id="GO:0004852">
    <property type="term" value="F:uroporphyrinogen-III synthase activity"/>
    <property type="evidence" value="ECO:0007669"/>
    <property type="project" value="InterPro"/>
</dbReference>
<feature type="non-terminal residue" evidence="2">
    <location>
        <position position="1"/>
    </location>
</feature>
<dbReference type="SUPFAM" id="SSF69618">
    <property type="entry name" value="HemD-like"/>
    <property type="match status" value="1"/>
</dbReference>